<gene>
    <name evidence="5" type="ORF">V5E97_11815</name>
</gene>
<dbReference type="GO" id="GO:0016787">
    <property type="term" value="F:hydrolase activity"/>
    <property type="evidence" value="ECO:0007669"/>
    <property type="project" value="UniProtKB-KW"/>
</dbReference>
<accession>A0AAU7CQ04</accession>
<dbReference type="InterPro" id="IPR051262">
    <property type="entry name" value="SMP-30/CGR1_Lactonase"/>
</dbReference>
<dbReference type="GO" id="GO:0046872">
    <property type="term" value="F:metal ion binding"/>
    <property type="evidence" value="ECO:0007669"/>
    <property type="project" value="UniProtKB-KW"/>
</dbReference>
<evidence type="ECO:0000256" key="3">
    <source>
        <dbReference type="PIRSR" id="PIRSR605511-2"/>
    </source>
</evidence>
<name>A0AAU7CQ04_9BACT</name>
<dbReference type="InterPro" id="IPR013658">
    <property type="entry name" value="SGL"/>
</dbReference>
<sequence length="299" mass="32827">MSLILRDAGLSQLVAEAEPEGLASGFEFTEGPLWSPDGSVLFQDIRNERTYRLYPDQSVQLVRDQTGAANGQTYGPDCRIYFCEQNGRRISAMNPDGTHVQTITETWSGKRLNSPNDIVARSDGGLYFTDPPYGVLPKDRQLHFQGVYRLDSHGETQLLADDFEKPNGLAFSPDERTLYVCDTARYHVRAFDVDPSGTLRVGSSRVFATMDPDQPGGPDGMKVDRDGRVYVAVAQGVWVYEAGGGLLGIIALPKRPANLAWCEPDAKTLTLTVVDTVYRVRLNVAGILPPFTPRDPSAG</sequence>
<dbReference type="PANTHER" id="PTHR47572:SF4">
    <property type="entry name" value="LACTONASE DRP35"/>
    <property type="match status" value="1"/>
</dbReference>
<feature type="domain" description="SMP-30/Gluconolactonase/LRE-like region" evidence="4">
    <location>
        <begin position="28"/>
        <end position="273"/>
    </location>
</feature>
<feature type="binding site" evidence="3">
    <location>
        <position position="30"/>
    </location>
    <ligand>
        <name>a divalent metal cation</name>
        <dbReference type="ChEBI" id="CHEBI:60240"/>
    </ligand>
</feature>
<proteinExistence type="predicted"/>
<dbReference type="PRINTS" id="PR01790">
    <property type="entry name" value="SMP30FAMILY"/>
</dbReference>
<dbReference type="InterPro" id="IPR005511">
    <property type="entry name" value="SMP-30"/>
</dbReference>
<dbReference type="InterPro" id="IPR011042">
    <property type="entry name" value="6-blade_b-propeller_TolB-like"/>
</dbReference>
<dbReference type="Gene3D" id="2.120.10.30">
    <property type="entry name" value="TolB, C-terminal domain"/>
    <property type="match status" value="1"/>
</dbReference>
<dbReference type="SUPFAM" id="SSF63829">
    <property type="entry name" value="Calcium-dependent phosphotriesterase"/>
    <property type="match status" value="1"/>
</dbReference>
<dbReference type="AlphaFoldDB" id="A0AAU7CQ04"/>
<evidence type="ECO:0000313" key="5">
    <source>
        <dbReference type="EMBL" id="XBH06691.1"/>
    </source>
</evidence>
<feature type="active site" description="Proton donor/acceptor" evidence="2">
    <location>
        <position position="219"/>
    </location>
</feature>
<feature type="binding site" evidence="3">
    <location>
        <position position="167"/>
    </location>
    <ligand>
        <name>a divalent metal cation</name>
        <dbReference type="ChEBI" id="CHEBI:60240"/>
    </ligand>
</feature>
<protein>
    <submittedName>
        <fullName evidence="5">SMP-30/gluconolactonase/LRE family protein</fullName>
    </submittedName>
</protein>
<evidence type="ECO:0000256" key="1">
    <source>
        <dbReference type="ARBA" id="ARBA00022801"/>
    </source>
</evidence>
<evidence type="ECO:0000259" key="4">
    <source>
        <dbReference type="Pfam" id="PF08450"/>
    </source>
</evidence>
<keyword evidence="1" id="KW-0378">Hydrolase</keyword>
<organism evidence="5">
    <name type="scientific">Singulisphaera sp. Ch08</name>
    <dbReference type="NCBI Taxonomy" id="3120278"/>
    <lineage>
        <taxon>Bacteria</taxon>
        <taxon>Pseudomonadati</taxon>
        <taxon>Planctomycetota</taxon>
        <taxon>Planctomycetia</taxon>
        <taxon>Isosphaerales</taxon>
        <taxon>Isosphaeraceae</taxon>
        <taxon>Singulisphaera</taxon>
    </lineage>
</organism>
<dbReference type="EMBL" id="CP155447">
    <property type="protein sequence ID" value="XBH06691.1"/>
    <property type="molecule type" value="Genomic_DNA"/>
</dbReference>
<keyword evidence="3" id="KW-0479">Metal-binding</keyword>
<reference evidence="5" key="1">
    <citation type="submission" date="2024-05" db="EMBL/GenBank/DDBJ databases">
        <title>Planctomycetes of the genus Singulisphaera possess chitinolytic capabilities.</title>
        <authorList>
            <person name="Ivanova A."/>
        </authorList>
    </citation>
    <scope>NUCLEOTIDE SEQUENCE</scope>
    <source>
        <strain evidence="5">Ch08T</strain>
    </source>
</reference>
<feature type="binding site" evidence="3">
    <location>
        <position position="219"/>
    </location>
    <ligand>
        <name>a divalent metal cation</name>
        <dbReference type="ChEBI" id="CHEBI:60240"/>
    </ligand>
</feature>
<evidence type="ECO:0000256" key="2">
    <source>
        <dbReference type="PIRSR" id="PIRSR605511-1"/>
    </source>
</evidence>
<dbReference type="RefSeq" id="WP_406699541.1">
    <property type="nucleotide sequence ID" value="NZ_CP155447.1"/>
</dbReference>
<dbReference type="PANTHER" id="PTHR47572">
    <property type="entry name" value="LIPOPROTEIN-RELATED"/>
    <property type="match status" value="1"/>
</dbReference>
<dbReference type="Pfam" id="PF08450">
    <property type="entry name" value="SGL"/>
    <property type="match status" value="1"/>
</dbReference>
<feature type="binding site" evidence="3">
    <location>
        <position position="116"/>
    </location>
    <ligand>
        <name>substrate</name>
    </ligand>
</feature>
<keyword evidence="3" id="KW-0862">Zinc</keyword>
<comment type="cofactor">
    <cofactor evidence="3">
        <name>Zn(2+)</name>
        <dbReference type="ChEBI" id="CHEBI:29105"/>
    </cofactor>
    <text evidence="3">Binds 1 divalent metal cation per subunit.</text>
</comment>